<dbReference type="Proteomes" id="UP000190037">
    <property type="component" value="Unassembled WGS sequence"/>
</dbReference>
<dbReference type="PROSITE" id="PS50801">
    <property type="entry name" value="STAS"/>
    <property type="match status" value="1"/>
</dbReference>
<protein>
    <recommendedName>
        <fullName evidence="2">Anti-sigma factor antagonist</fullName>
    </recommendedName>
</protein>
<evidence type="ECO:0000256" key="1">
    <source>
        <dbReference type="ARBA" id="ARBA00009013"/>
    </source>
</evidence>
<feature type="domain" description="STAS" evidence="4">
    <location>
        <begin position="31"/>
        <end position="135"/>
    </location>
</feature>
<keyword evidence="6" id="KW-1185">Reference proteome</keyword>
<evidence type="ECO:0000256" key="2">
    <source>
        <dbReference type="RuleBase" id="RU003749"/>
    </source>
</evidence>
<comment type="caution">
    <text evidence="5">The sequence shown here is derived from an EMBL/GenBank/DDBJ whole genome shotgun (WGS) entry which is preliminary data.</text>
</comment>
<dbReference type="Pfam" id="PF13466">
    <property type="entry name" value="STAS_2"/>
    <property type="match status" value="1"/>
</dbReference>
<evidence type="ECO:0000313" key="5">
    <source>
        <dbReference type="EMBL" id="OPC78024.1"/>
    </source>
</evidence>
<dbReference type="PANTHER" id="PTHR33495:SF2">
    <property type="entry name" value="ANTI-SIGMA FACTOR ANTAGONIST TM_1081-RELATED"/>
    <property type="match status" value="1"/>
</dbReference>
<accession>A0A1T3NMJ6</accession>
<dbReference type="GO" id="GO:0043856">
    <property type="term" value="F:anti-sigma factor antagonist activity"/>
    <property type="evidence" value="ECO:0007669"/>
    <property type="project" value="InterPro"/>
</dbReference>
<dbReference type="Gene3D" id="3.30.750.24">
    <property type="entry name" value="STAS domain"/>
    <property type="match status" value="1"/>
</dbReference>
<dbReference type="InterPro" id="IPR003658">
    <property type="entry name" value="Anti-sigma_ant"/>
</dbReference>
<name>A0A1T3NMJ6_9ACTN</name>
<dbReference type="InterPro" id="IPR036513">
    <property type="entry name" value="STAS_dom_sf"/>
</dbReference>
<dbReference type="CDD" id="cd07043">
    <property type="entry name" value="STAS_anti-anti-sigma_factors"/>
    <property type="match status" value="1"/>
</dbReference>
<dbReference type="AlphaFoldDB" id="A0A1T3NMJ6"/>
<reference evidence="5 6" key="1">
    <citation type="submission" date="2017-03" db="EMBL/GenBank/DDBJ databases">
        <title>Draft genome sequence of Streptomyces scabrisporus NF3, endophyte isolated from Amphipterygium adstringens.</title>
        <authorList>
            <person name="Vazquez M."/>
            <person name="Ceapa C.D."/>
            <person name="Rodriguez Luna D."/>
            <person name="Sanchez Esquivel S."/>
        </authorList>
    </citation>
    <scope>NUCLEOTIDE SEQUENCE [LARGE SCALE GENOMIC DNA]</scope>
    <source>
        <strain evidence="5 6">NF3</strain>
    </source>
</reference>
<comment type="similarity">
    <text evidence="1 2">Belongs to the anti-sigma-factor antagonist family.</text>
</comment>
<feature type="compositionally biased region" description="Basic residues" evidence="3">
    <location>
        <begin position="1"/>
        <end position="10"/>
    </location>
</feature>
<dbReference type="SUPFAM" id="SSF52091">
    <property type="entry name" value="SpoIIaa-like"/>
    <property type="match status" value="1"/>
</dbReference>
<sequence length="135" mass="14814">MSSRRPHTRRPAPAATARRPGRRHRETATHLRVRVTPYGDRLLVRVSGEIDIDSAPLLRSALDTALDHGAPRVDVDMRGVTFCDSTALHVLLRARTKAAQSRVGLALAPGDRVRRILAITNTAHLFAPLAVPLRP</sequence>
<dbReference type="InterPro" id="IPR002645">
    <property type="entry name" value="STAS_dom"/>
</dbReference>
<dbReference type="EMBL" id="MWQN01000003">
    <property type="protein sequence ID" value="OPC78024.1"/>
    <property type="molecule type" value="Genomic_DNA"/>
</dbReference>
<evidence type="ECO:0000259" key="4">
    <source>
        <dbReference type="PROSITE" id="PS50801"/>
    </source>
</evidence>
<evidence type="ECO:0000313" key="6">
    <source>
        <dbReference type="Proteomes" id="UP000190037"/>
    </source>
</evidence>
<proteinExistence type="inferred from homology"/>
<organism evidence="5 6">
    <name type="scientific">Embleya scabrispora</name>
    <dbReference type="NCBI Taxonomy" id="159449"/>
    <lineage>
        <taxon>Bacteria</taxon>
        <taxon>Bacillati</taxon>
        <taxon>Actinomycetota</taxon>
        <taxon>Actinomycetes</taxon>
        <taxon>Kitasatosporales</taxon>
        <taxon>Streptomycetaceae</taxon>
        <taxon>Embleya</taxon>
    </lineage>
</organism>
<feature type="region of interest" description="Disordered" evidence="3">
    <location>
        <begin position="1"/>
        <end position="27"/>
    </location>
</feature>
<dbReference type="OrthoDB" id="3296948at2"/>
<evidence type="ECO:0000256" key="3">
    <source>
        <dbReference type="SAM" id="MobiDB-lite"/>
    </source>
</evidence>
<gene>
    <name evidence="5" type="ORF">B4N89_38055</name>
</gene>
<dbReference type="NCBIfam" id="TIGR00377">
    <property type="entry name" value="ant_ant_sig"/>
    <property type="match status" value="1"/>
</dbReference>
<dbReference type="PANTHER" id="PTHR33495">
    <property type="entry name" value="ANTI-SIGMA FACTOR ANTAGONIST TM_1081-RELATED-RELATED"/>
    <property type="match status" value="1"/>
</dbReference>
<dbReference type="RefSeq" id="WP_078981117.1">
    <property type="nucleotide sequence ID" value="NZ_MWQN01000003.1"/>
</dbReference>
<dbReference type="InterPro" id="IPR058548">
    <property type="entry name" value="MlaB-like_STAS"/>
</dbReference>
<dbReference type="STRING" id="159449.B4N89_38055"/>